<gene>
    <name evidence="2" type="ORF">LSTR_LSTR008252</name>
</gene>
<name>A0A482XNW9_LAOST</name>
<keyword evidence="3" id="KW-1185">Reference proteome</keyword>
<sequence>MKKHRLSAQPMREATKRLNSILRTARKLGVTDTETARLAGARKLCGVQERWSPSFLALAACLVIALLVLLTTALPSDFLCAKNTTSEIQTVRYGLHHEEADSWIPTIQLRRDR</sequence>
<dbReference type="Proteomes" id="UP000291343">
    <property type="component" value="Unassembled WGS sequence"/>
</dbReference>
<feature type="transmembrane region" description="Helical" evidence="1">
    <location>
        <begin position="55"/>
        <end position="74"/>
    </location>
</feature>
<evidence type="ECO:0000313" key="3">
    <source>
        <dbReference type="Proteomes" id="UP000291343"/>
    </source>
</evidence>
<comment type="caution">
    <text evidence="2">The sequence shown here is derived from an EMBL/GenBank/DDBJ whole genome shotgun (WGS) entry which is preliminary data.</text>
</comment>
<keyword evidence="1" id="KW-1133">Transmembrane helix</keyword>
<evidence type="ECO:0000313" key="2">
    <source>
        <dbReference type="EMBL" id="RZF46871.1"/>
    </source>
</evidence>
<dbReference type="EMBL" id="QKKF02005541">
    <property type="protein sequence ID" value="RZF46871.1"/>
    <property type="molecule type" value="Genomic_DNA"/>
</dbReference>
<proteinExistence type="predicted"/>
<organism evidence="2 3">
    <name type="scientific">Laodelphax striatellus</name>
    <name type="common">Small brown planthopper</name>
    <name type="synonym">Delphax striatella</name>
    <dbReference type="NCBI Taxonomy" id="195883"/>
    <lineage>
        <taxon>Eukaryota</taxon>
        <taxon>Metazoa</taxon>
        <taxon>Ecdysozoa</taxon>
        <taxon>Arthropoda</taxon>
        <taxon>Hexapoda</taxon>
        <taxon>Insecta</taxon>
        <taxon>Pterygota</taxon>
        <taxon>Neoptera</taxon>
        <taxon>Paraneoptera</taxon>
        <taxon>Hemiptera</taxon>
        <taxon>Auchenorrhyncha</taxon>
        <taxon>Fulgoroidea</taxon>
        <taxon>Delphacidae</taxon>
        <taxon>Criomorphinae</taxon>
        <taxon>Laodelphax</taxon>
    </lineage>
</organism>
<keyword evidence="1" id="KW-0812">Transmembrane</keyword>
<evidence type="ECO:0000256" key="1">
    <source>
        <dbReference type="SAM" id="Phobius"/>
    </source>
</evidence>
<keyword evidence="1" id="KW-0472">Membrane</keyword>
<reference evidence="2 3" key="1">
    <citation type="journal article" date="2017" name="Gigascience">
        <title>Genome sequence of the small brown planthopper, Laodelphax striatellus.</title>
        <authorList>
            <person name="Zhu J."/>
            <person name="Jiang F."/>
            <person name="Wang X."/>
            <person name="Yang P."/>
            <person name="Bao Y."/>
            <person name="Zhao W."/>
            <person name="Wang W."/>
            <person name="Lu H."/>
            <person name="Wang Q."/>
            <person name="Cui N."/>
            <person name="Li J."/>
            <person name="Chen X."/>
            <person name="Luo L."/>
            <person name="Yu J."/>
            <person name="Kang L."/>
            <person name="Cui F."/>
        </authorList>
    </citation>
    <scope>NUCLEOTIDE SEQUENCE [LARGE SCALE GENOMIC DNA]</scope>
    <source>
        <strain evidence="2">Lst14</strain>
    </source>
</reference>
<dbReference type="AlphaFoldDB" id="A0A482XNW9"/>
<dbReference type="SMR" id="A0A482XNW9"/>
<accession>A0A482XNW9</accession>
<dbReference type="InParanoid" id="A0A482XNW9"/>
<protein>
    <submittedName>
        <fullName evidence="2">Uncharacterized protein</fullName>
    </submittedName>
</protein>